<name>U4KU85_PYROM</name>
<keyword evidence="1" id="KW-1133">Transmembrane helix</keyword>
<reference evidence="2 3" key="1">
    <citation type="journal article" date="2013" name="PLoS Genet.">
        <title>The genome and development-dependent transcriptomes of Pyronema confluens: a window into fungal evolution.</title>
        <authorList>
            <person name="Traeger S."/>
            <person name="Altegoer F."/>
            <person name="Freitag M."/>
            <person name="Gabaldon T."/>
            <person name="Kempken F."/>
            <person name="Kumar A."/>
            <person name="Marcet-Houben M."/>
            <person name="Poggeler S."/>
            <person name="Stajich J.E."/>
            <person name="Nowrousian M."/>
        </authorList>
    </citation>
    <scope>NUCLEOTIDE SEQUENCE [LARGE SCALE GENOMIC DNA]</scope>
    <source>
        <strain evidence="3">CBS 100304</strain>
        <tissue evidence="2">Vegetative mycelium</tissue>
    </source>
</reference>
<evidence type="ECO:0000256" key="1">
    <source>
        <dbReference type="SAM" id="Phobius"/>
    </source>
</evidence>
<evidence type="ECO:0000313" key="2">
    <source>
        <dbReference type="EMBL" id="CCX04246.1"/>
    </source>
</evidence>
<organism evidence="2 3">
    <name type="scientific">Pyronema omphalodes (strain CBS 100304)</name>
    <name type="common">Pyronema confluens</name>
    <dbReference type="NCBI Taxonomy" id="1076935"/>
    <lineage>
        <taxon>Eukaryota</taxon>
        <taxon>Fungi</taxon>
        <taxon>Dikarya</taxon>
        <taxon>Ascomycota</taxon>
        <taxon>Pezizomycotina</taxon>
        <taxon>Pezizomycetes</taxon>
        <taxon>Pezizales</taxon>
        <taxon>Pyronemataceae</taxon>
        <taxon>Pyronema</taxon>
    </lineage>
</organism>
<accession>U4KU85</accession>
<sequence>MDLHFDQRSRCRRTRNCHGQIPGLDRGKWSQAGNRRGPDCSYPELNGLVVLMLLLPLPLLPILLLSLLRRSLRLLLSLPLRLCLRPFRKLLLLRLLL</sequence>
<evidence type="ECO:0000313" key="3">
    <source>
        <dbReference type="Proteomes" id="UP000018144"/>
    </source>
</evidence>
<keyword evidence="1" id="KW-0472">Membrane</keyword>
<keyword evidence="3" id="KW-1185">Reference proteome</keyword>
<keyword evidence="1" id="KW-0812">Transmembrane</keyword>
<feature type="transmembrane region" description="Helical" evidence="1">
    <location>
        <begin position="48"/>
        <end position="68"/>
    </location>
</feature>
<dbReference type="AlphaFoldDB" id="U4KU85"/>
<dbReference type="Proteomes" id="UP000018144">
    <property type="component" value="Unassembled WGS sequence"/>
</dbReference>
<dbReference type="EMBL" id="HF935194">
    <property type="protein sequence ID" value="CCX04246.1"/>
    <property type="molecule type" value="Genomic_DNA"/>
</dbReference>
<gene>
    <name evidence="2" type="ORF">PCON_01266</name>
</gene>
<proteinExistence type="predicted"/>
<protein>
    <submittedName>
        <fullName evidence="2">Uncharacterized protein</fullName>
    </submittedName>
</protein>